<evidence type="ECO:0000313" key="2">
    <source>
        <dbReference type="Proteomes" id="UP000190018"/>
    </source>
</evidence>
<organism evidence="1 2">
    <name type="scientific">Xanthomonas cissicola</name>
    <dbReference type="NCBI Taxonomy" id="86186"/>
    <lineage>
        <taxon>Bacteria</taxon>
        <taxon>Pseudomonadati</taxon>
        <taxon>Pseudomonadota</taxon>
        <taxon>Gammaproteobacteria</taxon>
        <taxon>Lysobacterales</taxon>
        <taxon>Lysobacteraceae</taxon>
        <taxon>Xanthomonas</taxon>
    </lineage>
</organism>
<dbReference type="Proteomes" id="UP000190018">
    <property type="component" value="Unassembled WGS sequence"/>
</dbReference>
<protein>
    <submittedName>
        <fullName evidence="1">Uncharacterized protein</fullName>
    </submittedName>
</protein>
<proteinExistence type="predicted"/>
<accession>A0ABX3LWS2</accession>
<keyword evidence="2" id="KW-1185">Reference proteome</keyword>
<name>A0ABX3LWS2_9XANT</name>
<evidence type="ECO:0000313" key="1">
    <source>
        <dbReference type="EMBL" id="OOW59940.1"/>
    </source>
</evidence>
<sequence>MEPSWSLISDHASQQGLVKTLAWKDRLALAPTRIGALADYNLAWQRGSVLNRISEERADASAALVKAARDARGTFGDQAEQQLVEVLGIVAATAQELCVHIGAKARALLD</sequence>
<comment type="caution">
    <text evidence="1">The sequence shown here is derived from an EMBL/GenBank/DDBJ whole genome shotgun (WGS) entry which is preliminary data.</text>
</comment>
<gene>
    <name evidence="1" type="ORF">Xant_10425</name>
</gene>
<dbReference type="EMBL" id="LOJT01000271">
    <property type="protein sequence ID" value="OOW59940.1"/>
    <property type="molecule type" value="Genomic_DNA"/>
</dbReference>
<reference evidence="1 2" key="1">
    <citation type="submission" date="2015-12" db="EMBL/GenBank/DDBJ databases">
        <authorList>
            <person name="Bansal K."/>
            <person name="Midha S."/>
            <person name="Patil P.B."/>
        </authorList>
    </citation>
    <scope>NUCLEOTIDE SEQUENCE [LARGE SCALE GENOMIC DNA]</scope>
    <source>
        <strain evidence="1 2">LMG21719</strain>
    </source>
</reference>